<evidence type="ECO:0000313" key="2">
    <source>
        <dbReference type="EMBL" id="KAK2952307.1"/>
    </source>
</evidence>
<dbReference type="Proteomes" id="UP001281761">
    <property type="component" value="Unassembled WGS sequence"/>
</dbReference>
<proteinExistence type="predicted"/>
<evidence type="ECO:0000313" key="3">
    <source>
        <dbReference type="Proteomes" id="UP001281761"/>
    </source>
</evidence>
<keyword evidence="3" id="KW-1185">Reference proteome</keyword>
<comment type="caution">
    <text evidence="2">The sequence shown here is derived from an EMBL/GenBank/DDBJ whole genome shotgun (WGS) entry which is preliminary data.</text>
</comment>
<accession>A0ABQ9XLQ0</accession>
<evidence type="ECO:0000256" key="1">
    <source>
        <dbReference type="SAM" id="MobiDB-lite"/>
    </source>
</evidence>
<gene>
    <name evidence="2" type="ORF">BLNAU_12716</name>
</gene>
<organism evidence="2 3">
    <name type="scientific">Blattamonas nauphoetae</name>
    <dbReference type="NCBI Taxonomy" id="2049346"/>
    <lineage>
        <taxon>Eukaryota</taxon>
        <taxon>Metamonada</taxon>
        <taxon>Preaxostyla</taxon>
        <taxon>Oxymonadida</taxon>
        <taxon>Blattamonas</taxon>
    </lineage>
</organism>
<protein>
    <submittedName>
        <fullName evidence="2">Uncharacterized protein</fullName>
    </submittedName>
</protein>
<name>A0ABQ9XLQ0_9EUKA</name>
<feature type="compositionally biased region" description="Basic and acidic residues" evidence="1">
    <location>
        <begin position="36"/>
        <end position="52"/>
    </location>
</feature>
<sequence length="268" mass="31020">MNKNSSRTHPKSRPKPKGKPKSQQFAYHPLLNDPVDTLKRYEDRKSKKNEKLQSIKNRLQDALKEYDQVSYEAETGKPLEDGISDDVRARVHKVSEYNYDNAHNFLKTSFAQHNKTEKEKNAILADLQDWITRHVNDDEVVDMTETKLPSNIVPLTSDSDPIFITNPVLERTYSPTLSGTDNEPDETTNPVVPKLNMDALITSTQSARKSLERLHNGQLSTIRQKYFKEMEDLAWKYENTDDWVEEKIESLRREVEALTNQVCLLIFV</sequence>
<feature type="compositionally biased region" description="Basic residues" evidence="1">
    <location>
        <begin position="1"/>
        <end position="20"/>
    </location>
</feature>
<feature type="region of interest" description="Disordered" evidence="1">
    <location>
        <begin position="1"/>
        <end position="52"/>
    </location>
</feature>
<dbReference type="EMBL" id="JARBJD010000105">
    <property type="protein sequence ID" value="KAK2952307.1"/>
    <property type="molecule type" value="Genomic_DNA"/>
</dbReference>
<reference evidence="2 3" key="1">
    <citation type="journal article" date="2022" name="bioRxiv">
        <title>Genomics of Preaxostyla Flagellates Illuminates Evolutionary Transitions and the Path Towards Mitochondrial Loss.</title>
        <authorList>
            <person name="Novak L.V.F."/>
            <person name="Treitli S.C."/>
            <person name="Pyrih J."/>
            <person name="Halakuc P."/>
            <person name="Pipaliya S.V."/>
            <person name="Vacek V."/>
            <person name="Brzon O."/>
            <person name="Soukal P."/>
            <person name="Eme L."/>
            <person name="Dacks J.B."/>
            <person name="Karnkowska A."/>
            <person name="Elias M."/>
            <person name="Hampl V."/>
        </authorList>
    </citation>
    <scope>NUCLEOTIDE SEQUENCE [LARGE SCALE GENOMIC DNA]</scope>
    <source>
        <strain evidence="2">NAU3</strain>
        <tissue evidence="2">Gut</tissue>
    </source>
</reference>